<dbReference type="InterPro" id="IPR012934">
    <property type="entry name" value="Znf_AD"/>
</dbReference>
<feature type="binding site" evidence="11">
    <location>
        <position position="5"/>
    </location>
    <ligand>
        <name>Zn(2+)</name>
        <dbReference type="ChEBI" id="CHEBI:29105"/>
    </ligand>
</feature>
<dbReference type="SUPFAM" id="SSF57667">
    <property type="entry name" value="beta-beta-alpha zinc fingers"/>
    <property type="match status" value="3"/>
</dbReference>
<dbReference type="Pfam" id="PF07776">
    <property type="entry name" value="zf-AD"/>
    <property type="match status" value="1"/>
</dbReference>
<proteinExistence type="predicted"/>
<evidence type="ECO:0000256" key="9">
    <source>
        <dbReference type="ARBA" id="ARBA00023242"/>
    </source>
</evidence>
<reference evidence="15 16" key="1">
    <citation type="journal article" date="2007" name="Nature">
        <title>Evolution of genes and genomes on the Drosophila phylogeny.</title>
        <authorList>
            <consortium name="Drosophila 12 Genomes Consortium"/>
            <person name="Clark A.G."/>
            <person name="Eisen M.B."/>
            <person name="Smith D.R."/>
            <person name="Bergman C.M."/>
            <person name="Oliver B."/>
            <person name="Markow T.A."/>
            <person name="Kaufman T.C."/>
            <person name="Kellis M."/>
            <person name="Gelbart W."/>
            <person name="Iyer V.N."/>
            <person name="Pollard D.A."/>
            <person name="Sackton T.B."/>
            <person name="Larracuente A.M."/>
            <person name="Singh N.D."/>
            <person name="Abad J.P."/>
            <person name="Abt D.N."/>
            <person name="Adryan B."/>
            <person name="Aguade M."/>
            <person name="Akashi H."/>
            <person name="Anderson W.W."/>
            <person name="Aquadro C.F."/>
            <person name="Ardell D.H."/>
            <person name="Arguello R."/>
            <person name="Artieri C.G."/>
            <person name="Barbash D.A."/>
            <person name="Barker D."/>
            <person name="Barsanti P."/>
            <person name="Batterham P."/>
            <person name="Batzoglou S."/>
            <person name="Begun D."/>
            <person name="Bhutkar A."/>
            <person name="Blanco E."/>
            <person name="Bosak S.A."/>
            <person name="Bradley R.K."/>
            <person name="Brand A.D."/>
            <person name="Brent M.R."/>
            <person name="Brooks A.N."/>
            <person name="Brown R.H."/>
            <person name="Butlin R.K."/>
            <person name="Caggese C."/>
            <person name="Calvi B.R."/>
            <person name="Bernardo de Carvalho A."/>
            <person name="Caspi A."/>
            <person name="Castrezana S."/>
            <person name="Celniker S.E."/>
            <person name="Chang J.L."/>
            <person name="Chapple C."/>
            <person name="Chatterji S."/>
            <person name="Chinwalla A."/>
            <person name="Civetta A."/>
            <person name="Clifton S.W."/>
            <person name="Comeron J.M."/>
            <person name="Costello J.C."/>
            <person name="Coyne J.A."/>
            <person name="Daub J."/>
            <person name="David R.G."/>
            <person name="Delcher A.L."/>
            <person name="Delehaunty K."/>
            <person name="Do C.B."/>
            <person name="Ebling H."/>
            <person name="Edwards K."/>
            <person name="Eickbush T."/>
            <person name="Evans J.D."/>
            <person name="Filipski A."/>
            <person name="Findeiss S."/>
            <person name="Freyhult E."/>
            <person name="Fulton L."/>
            <person name="Fulton R."/>
            <person name="Garcia A.C."/>
            <person name="Gardiner A."/>
            <person name="Garfield D.A."/>
            <person name="Garvin B.E."/>
            <person name="Gibson G."/>
            <person name="Gilbert D."/>
            <person name="Gnerre S."/>
            <person name="Godfrey J."/>
            <person name="Good R."/>
            <person name="Gotea V."/>
            <person name="Gravely B."/>
            <person name="Greenberg A.J."/>
            <person name="Griffiths-Jones S."/>
            <person name="Gross S."/>
            <person name="Guigo R."/>
            <person name="Gustafson E.A."/>
            <person name="Haerty W."/>
            <person name="Hahn M.W."/>
            <person name="Halligan D.L."/>
            <person name="Halpern A.L."/>
            <person name="Halter G.M."/>
            <person name="Han M.V."/>
            <person name="Heger A."/>
            <person name="Hillier L."/>
            <person name="Hinrichs A.S."/>
            <person name="Holmes I."/>
            <person name="Hoskins R.A."/>
            <person name="Hubisz M.J."/>
            <person name="Hultmark D."/>
            <person name="Huntley M.A."/>
            <person name="Jaffe D.B."/>
            <person name="Jagadeeshan S."/>
            <person name="Jeck W.R."/>
            <person name="Johnson J."/>
            <person name="Jones C.D."/>
            <person name="Jordan W.C."/>
            <person name="Karpen G.H."/>
            <person name="Kataoka E."/>
            <person name="Keightley P.D."/>
            <person name="Kheradpour P."/>
            <person name="Kirkness E.F."/>
            <person name="Koerich L.B."/>
            <person name="Kristiansen K."/>
            <person name="Kudrna D."/>
            <person name="Kulathinal R.J."/>
            <person name="Kumar S."/>
            <person name="Kwok R."/>
            <person name="Lander E."/>
            <person name="Langley C.H."/>
            <person name="Lapoint R."/>
            <person name="Lazzaro B.P."/>
            <person name="Lee S.J."/>
            <person name="Levesque L."/>
            <person name="Li R."/>
            <person name="Lin C.F."/>
            <person name="Lin M.F."/>
            <person name="Lindblad-Toh K."/>
            <person name="Llopart A."/>
            <person name="Long M."/>
            <person name="Low L."/>
            <person name="Lozovsky E."/>
            <person name="Lu J."/>
            <person name="Luo M."/>
            <person name="Machado C.A."/>
            <person name="Makalowski W."/>
            <person name="Marzo M."/>
            <person name="Matsuda M."/>
            <person name="Matzkin L."/>
            <person name="McAllister B."/>
            <person name="McBride C.S."/>
            <person name="McKernan B."/>
            <person name="McKernan K."/>
            <person name="Mendez-Lago M."/>
            <person name="Minx P."/>
            <person name="Mollenhauer M.U."/>
            <person name="Montooth K."/>
            <person name="Mount S.M."/>
            <person name="Mu X."/>
            <person name="Myers E."/>
            <person name="Negre B."/>
            <person name="Newfeld S."/>
            <person name="Nielsen R."/>
            <person name="Noor M.A."/>
            <person name="O'Grady P."/>
            <person name="Pachter L."/>
            <person name="Papaceit M."/>
            <person name="Parisi M.J."/>
            <person name="Parisi M."/>
            <person name="Parts L."/>
            <person name="Pedersen J.S."/>
            <person name="Pesole G."/>
            <person name="Phillippy A.M."/>
            <person name="Ponting C.P."/>
            <person name="Pop M."/>
            <person name="Porcelli D."/>
            <person name="Powell J.R."/>
            <person name="Prohaska S."/>
            <person name="Pruitt K."/>
            <person name="Puig M."/>
            <person name="Quesneville H."/>
            <person name="Ram K.R."/>
            <person name="Rand D."/>
            <person name="Rasmussen M.D."/>
            <person name="Reed L.K."/>
            <person name="Reenan R."/>
            <person name="Reily A."/>
            <person name="Remington K.A."/>
            <person name="Rieger T.T."/>
            <person name="Ritchie M.G."/>
            <person name="Robin C."/>
            <person name="Rogers Y.H."/>
            <person name="Rohde C."/>
            <person name="Rozas J."/>
            <person name="Rubenfield M.J."/>
            <person name="Ruiz A."/>
            <person name="Russo S."/>
            <person name="Salzberg S.L."/>
            <person name="Sanchez-Gracia A."/>
            <person name="Saranga D.J."/>
            <person name="Sato H."/>
            <person name="Schaeffer S.W."/>
            <person name="Schatz M.C."/>
            <person name="Schlenke T."/>
            <person name="Schwartz R."/>
            <person name="Segarra C."/>
            <person name="Singh R.S."/>
            <person name="Sirot L."/>
            <person name="Sirota M."/>
            <person name="Sisneros N.B."/>
            <person name="Smith C.D."/>
            <person name="Smith T.F."/>
            <person name="Spieth J."/>
            <person name="Stage D.E."/>
            <person name="Stark A."/>
            <person name="Stephan W."/>
            <person name="Strausberg R.L."/>
            <person name="Strempel S."/>
            <person name="Sturgill D."/>
            <person name="Sutton G."/>
            <person name="Sutton G.G."/>
            <person name="Tao W."/>
            <person name="Teichmann S."/>
            <person name="Tobari Y.N."/>
            <person name="Tomimura Y."/>
            <person name="Tsolas J.M."/>
            <person name="Valente V.L."/>
            <person name="Venter E."/>
            <person name="Venter J.C."/>
            <person name="Vicario S."/>
            <person name="Vieira F.G."/>
            <person name="Vilella A.J."/>
            <person name="Villasante A."/>
            <person name="Walenz B."/>
            <person name="Wang J."/>
            <person name="Wasserman M."/>
            <person name="Watts T."/>
            <person name="Wilson D."/>
            <person name="Wilson R.K."/>
            <person name="Wing R.A."/>
            <person name="Wolfner M.F."/>
            <person name="Wong A."/>
            <person name="Wong G.K."/>
            <person name="Wu C.I."/>
            <person name="Wu G."/>
            <person name="Yamamoto D."/>
            <person name="Yang H.P."/>
            <person name="Yang S.P."/>
            <person name="Yorke J.A."/>
            <person name="Yoshida K."/>
            <person name="Zdobnov E."/>
            <person name="Zhang P."/>
            <person name="Zhang Y."/>
            <person name="Zimin A.V."/>
            <person name="Baldwin J."/>
            <person name="Abdouelleil A."/>
            <person name="Abdulkadir J."/>
            <person name="Abebe A."/>
            <person name="Abera B."/>
            <person name="Abreu J."/>
            <person name="Acer S.C."/>
            <person name="Aftuck L."/>
            <person name="Alexander A."/>
            <person name="An P."/>
            <person name="Anderson E."/>
            <person name="Anderson S."/>
            <person name="Arachi H."/>
            <person name="Azer M."/>
            <person name="Bachantsang P."/>
            <person name="Barry A."/>
            <person name="Bayul T."/>
            <person name="Berlin A."/>
            <person name="Bessette D."/>
            <person name="Bloom T."/>
            <person name="Blye J."/>
            <person name="Boguslavskiy L."/>
            <person name="Bonnet C."/>
            <person name="Boukhgalter B."/>
            <person name="Bourzgui I."/>
            <person name="Brown A."/>
            <person name="Cahill P."/>
            <person name="Channer S."/>
            <person name="Cheshatsang Y."/>
            <person name="Chuda L."/>
            <person name="Citroen M."/>
            <person name="Collymore A."/>
            <person name="Cooke P."/>
            <person name="Costello M."/>
            <person name="D'Aco K."/>
            <person name="Daza R."/>
            <person name="De Haan G."/>
            <person name="DeGray S."/>
            <person name="DeMaso C."/>
            <person name="Dhargay N."/>
            <person name="Dooley K."/>
            <person name="Dooley E."/>
            <person name="Doricent M."/>
            <person name="Dorje P."/>
            <person name="Dorjee K."/>
            <person name="Dupes A."/>
            <person name="Elong R."/>
            <person name="Falk J."/>
            <person name="Farina A."/>
            <person name="Faro S."/>
            <person name="Ferguson D."/>
            <person name="Fisher S."/>
            <person name="Foley C.D."/>
            <person name="Franke A."/>
            <person name="Friedrich D."/>
            <person name="Gadbois L."/>
            <person name="Gearin G."/>
            <person name="Gearin C.R."/>
            <person name="Giannoukos G."/>
            <person name="Goode T."/>
            <person name="Graham J."/>
            <person name="Grandbois E."/>
            <person name="Grewal S."/>
            <person name="Gyaltsen K."/>
            <person name="Hafez N."/>
            <person name="Hagos B."/>
            <person name="Hall J."/>
            <person name="Henson C."/>
            <person name="Hollinger A."/>
            <person name="Honan T."/>
            <person name="Huard M.D."/>
            <person name="Hughes L."/>
            <person name="Hurhula B."/>
            <person name="Husby M.E."/>
            <person name="Kamat A."/>
            <person name="Kanga B."/>
            <person name="Kashin S."/>
            <person name="Khazanovich D."/>
            <person name="Kisner P."/>
            <person name="Lance K."/>
            <person name="Lara M."/>
            <person name="Lee W."/>
            <person name="Lennon N."/>
            <person name="Letendre F."/>
            <person name="LeVine R."/>
            <person name="Lipovsky A."/>
            <person name="Liu X."/>
            <person name="Liu J."/>
            <person name="Liu S."/>
            <person name="Lokyitsang T."/>
            <person name="Lokyitsang Y."/>
            <person name="Lubonja R."/>
            <person name="Lui A."/>
            <person name="MacDonald P."/>
            <person name="Magnisalis V."/>
            <person name="Maru K."/>
            <person name="Matthews C."/>
            <person name="McCusker W."/>
            <person name="McDonough S."/>
            <person name="Mehta T."/>
            <person name="Meldrim J."/>
            <person name="Meneus L."/>
            <person name="Mihai O."/>
            <person name="Mihalev A."/>
            <person name="Mihova T."/>
            <person name="Mittelman R."/>
            <person name="Mlenga V."/>
            <person name="Montmayeur A."/>
            <person name="Mulrain L."/>
            <person name="Navidi A."/>
            <person name="Naylor J."/>
            <person name="Negash T."/>
            <person name="Nguyen T."/>
            <person name="Nguyen N."/>
            <person name="Nicol R."/>
            <person name="Norbu C."/>
            <person name="Norbu N."/>
            <person name="Novod N."/>
            <person name="O'Neill B."/>
            <person name="Osman S."/>
            <person name="Markiewicz E."/>
            <person name="Oyono O.L."/>
            <person name="Patti C."/>
            <person name="Phunkhang P."/>
            <person name="Pierre F."/>
            <person name="Priest M."/>
            <person name="Raghuraman S."/>
            <person name="Rege F."/>
            <person name="Reyes R."/>
            <person name="Rise C."/>
            <person name="Rogov P."/>
            <person name="Ross K."/>
            <person name="Ryan E."/>
            <person name="Settipalli S."/>
            <person name="Shea T."/>
            <person name="Sherpa N."/>
            <person name="Shi L."/>
            <person name="Shih D."/>
            <person name="Sparrow T."/>
            <person name="Spaulding J."/>
            <person name="Stalker J."/>
            <person name="Stange-Thomann N."/>
            <person name="Stavropoulos S."/>
            <person name="Stone C."/>
            <person name="Strader C."/>
            <person name="Tesfaye S."/>
            <person name="Thomson T."/>
            <person name="Thoulutsang Y."/>
            <person name="Thoulutsang D."/>
            <person name="Topham K."/>
            <person name="Topping I."/>
            <person name="Tsamla T."/>
            <person name="Vassiliev H."/>
            <person name="Vo A."/>
            <person name="Wangchuk T."/>
            <person name="Wangdi T."/>
            <person name="Weiand M."/>
            <person name="Wilkinson J."/>
            <person name="Wilson A."/>
            <person name="Yadav S."/>
            <person name="Young G."/>
            <person name="Yu Q."/>
            <person name="Zembek L."/>
            <person name="Zhong D."/>
            <person name="Zimmer A."/>
            <person name="Zwirko Z."/>
            <person name="Jaffe D.B."/>
            <person name="Alvarez P."/>
            <person name="Brockman W."/>
            <person name="Butler J."/>
            <person name="Chin C."/>
            <person name="Gnerre S."/>
            <person name="Grabherr M."/>
            <person name="Kleber M."/>
            <person name="Mauceli E."/>
            <person name="MacCallum I."/>
        </authorList>
    </citation>
    <scope>NUCLEOTIDE SEQUENCE [LARGE SCALE GENOMIC DNA]</scope>
    <source>
        <strain evidence="16">MSH-3 / Tucson 14011-0111.49</strain>
    </source>
</reference>
<feature type="domain" description="ZAD" evidence="14">
    <location>
        <begin position="3"/>
        <end position="76"/>
    </location>
</feature>
<feature type="domain" description="C2H2-type" evidence="13">
    <location>
        <begin position="482"/>
        <end position="509"/>
    </location>
</feature>
<dbReference type="PROSITE" id="PS51915">
    <property type="entry name" value="ZAD"/>
    <property type="match status" value="1"/>
</dbReference>
<evidence type="ECO:0000256" key="6">
    <source>
        <dbReference type="ARBA" id="ARBA00023015"/>
    </source>
</evidence>
<evidence type="ECO:0000256" key="11">
    <source>
        <dbReference type="PROSITE-ProRule" id="PRU01263"/>
    </source>
</evidence>
<dbReference type="InterPro" id="IPR013087">
    <property type="entry name" value="Znf_C2H2_type"/>
</dbReference>
<dbReference type="PANTHER" id="PTHR23235">
    <property type="entry name" value="KRUEPPEL-LIKE TRANSCRIPTION FACTOR"/>
    <property type="match status" value="1"/>
</dbReference>
<evidence type="ECO:0000256" key="8">
    <source>
        <dbReference type="ARBA" id="ARBA00023163"/>
    </source>
</evidence>
<dbReference type="PROSITE" id="PS50157">
    <property type="entry name" value="ZINC_FINGER_C2H2_2"/>
    <property type="match status" value="4"/>
</dbReference>
<dbReference type="OrthoDB" id="3176202at2759"/>
<feature type="domain" description="C2H2-type" evidence="13">
    <location>
        <begin position="426"/>
        <end position="453"/>
    </location>
</feature>
<dbReference type="OMA" id="DKIRNSH"/>
<keyword evidence="2 11" id="KW-0479">Metal-binding</keyword>
<dbReference type="FunFam" id="3.30.160.60:FF:002534">
    <property type="entry name" value="Uncharacterized protein, isoform B"/>
    <property type="match status" value="1"/>
</dbReference>
<dbReference type="PROSITE" id="PS00028">
    <property type="entry name" value="ZINC_FINGER_C2H2_1"/>
    <property type="match status" value="4"/>
</dbReference>
<comment type="subcellular location">
    <subcellularLocation>
        <location evidence="1">Nucleus</location>
    </subcellularLocation>
</comment>
<keyword evidence="5 11" id="KW-0862">Zinc</keyword>
<accession>B4GF01</accession>
<keyword evidence="4 10" id="KW-0863">Zinc-finger</keyword>
<dbReference type="GO" id="GO:0008270">
    <property type="term" value="F:zinc ion binding"/>
    <property type="evidence" value="ECO:0007669"/>
    <property type="project" value="UniProtKB-UniRule"/>
</dbReference>
<evidence type="ECO:0000256" key="2">
    <source>
        <dbReference type="ARBA" id="ARBA00022723"/>
    </source>
</evidence>
<protein>
    <submittedName>
        <fullName evidence="15">GL22111</fullName>
    </submittedName>
</protein>
<dbReference type="GO" id="GO:0005634">
    <property type="term" value="C:nucleus"/>
    <property type="evidence" value="ECO:0007669"/>
    <property type="project" value="UniProtKB-SubCell"/>
</dbReference>
<evidence type="ECO:0000256" key="7">
    <source>
        <dbReference type="ARBA" id="ARBA00023125"/>
    </source>
</evidence>
<name>B4GF01_DROPE</name>
<evidence type="ECO:0000256" key="10">
    <source>
        <dbReference type="PROSITE-ProRule" id="PRU00042"/>
    </source>
</evidence>
<dbReference type="EMBL" id="CH479182">
    <property type="protein sequence ID" value="EDW34186.1"/>
    <property type="molecule type" value="Genomic_DNA"/>
</dbReference>
<evidence type="ECO:0000313" key="15">
    <source>
        <dbReference type="EMBL" id="EDW34186.1"/>
    </source>
</evidence>
<organism evidence="16">
    <name type="scientific">Drosophila persimilis</name>
    <name type="common">Fruit fly</name>
    <dbReference type="NCBI Taxonomy" id="7234"/>
    <lineage>
        <taxon>Eukaryota</taxon>
        <taxon>Metazoa</taxon>
        <taxon>Ecdysozoa</taxon>
        <taxon>Arthropoda</taxon>
        <taxon>Hexapoda</taxon>
        <taxon>Insecta</taxon>
        <taxon>Pterygota</taxon>
        <taxon>Neoptera</taxon>
        <taxon>Endopterygota</taxon>
        <taxon>Diptera</taxon>
        <taxon>Brachycera</taxon>
        <taxon>Muscomorpha</taxon>
        <taxon>Ephydroidea</taxon>
        <taxon>Drosophilidae</taxon>
        <taxon>Drosophila</taxon>
        <taxon>Sophophora</taxon>
    </lineage>
</organism>
<dbReference type="AlphaFoldDB" id="B4GF01"/>
<gene>
    <name evidence="15" type="primary">Dper\GL22111</name>
    <name evidence="15" type="ORF">Dper_GL22111</name>
</gene>
<evidence type="ECO:0000256" key="5">
    <source>
        <dbReference type="ARBA" id="ARBA00022833"/>
    </source>
</evidence>
<keyword evidence="7" id="KW-0238">DNA-binding</keyword>
<evidence type="ECO:0000256" key="12">
    <source>
        <dbReference type="SAM" id="MobiDB-lite"/>
    </source>
</evidence>
<dbReference type="SMART" id="SM00868">
    <property type="entry name" value="zf-AD"/>
    <property type="match status" value="2"/>
</dbReference>
<keyword evidence="6" id="KW-0805">Transcription regulation</keyword>
<evidence type="ECO:0000259" key="13">
    <source>
        <dbReference type="PROSITE" id="PS50157"/>
    </source>
</evidence>
<dbReference type="SMR" id="B4GF01"/>
<dbReference type="HOGENOM" id="CLU_002678_94_3_1"/>
<feature type="domain" description="C2H2-type" evidence="13">
    <location>
        <begin position="510"/>
        <end position="537"/>
    </location>
</feature>
<keyword evidence="8" id="KW-0804">Transcription</keyword>
<keyword evidence="9" id="KW-0539">Nucleus</keyword>
<dbReference type="GO" id="GO:0000978">
    <property type="term" value="F:RNA polymerase II cis-regulatory region sequence-specific DNA binding"/>
    <property type="evidence" value="ECO:0007669"/>
    <property type="project" value="TreeGrafter"/>
</dbReference>
<dbReference type="SUPFAM" id="SSF57716">
    <property type="entry name" value="Glucocorticoid receptor-like (DNA-binding domain)"/>
    <property type="match status" value="2"/>
</dbReference>
<sequence length="571" mass="65818">MALLCRTCGEHAVNPRKLFDENGNDILNDILKLTGIWLTNRVGFPSHICASCLQQSNEAMAFRDLCIRTNNLWYETHDADFKRADDAVHMDPLISNDKAPKPDETKEYFTVEIETLCEELKPASPLSHHGKSDAFYKKVSSCRQRNPSNMLKRAVKEQSEKIDNNGEFHDELLDFDPLINEDAELVLDEEDHDEDKIRNSHRLPSKVCSKCREFVHMWFRFRTMVLNSQVYLETCFSDGEQAEDFKQVSNSEFMKHMYQNLQVNCGLENQYQDDSPQEELDDITAQYQEILDGVNYVTDNEELVANEPVTDADDHPKEQAEEIMVVNVQPFDQDLVADETIKPVDDGQIVEDSPIVNEDYCDVDDFDDSNIDFLSPTPSPEPKPSTAQNKRRPGRPRKPDNELKCKRKNTNPGEPETEFKRLPTKFICSLCGNVYHKKSIFTSHMMAHADYKPHQCEICDKSFRQMGELRAHIRRHTGERPYKCMYCERHFYDRSERVRHERVHTNTRPYECKECGKAFTHPAILKNHSLVHSGEKNYNCAVCSKSFTLMHQLKGPSADDNPQKHGGTGNG</sequence>
<feature type="binding site" evidence="11">
    <location>
        <position position="52"/>
    </location>
    <ligand>
        <name>Zn(2+)</name>
        <dbReference type="ChEBI" id="CHEBI:29105"/>
    </ligand>
</feature>
<dbReference type="eggNOG" id="KOG1721">
    <property type="taxonomic scope" value="Eukaryota"/>
</dbReference>
<feature type="region of interest" description="Disordered" evidence="12">
    <location>
        <begin position="367"/>
        <end position="417"/>
    </location>
</feature>
<dbReference type="PhylomeDB" id="B4GF01"/>
<feature type="domain" description="C2H2-type" evidence="13">
    <location>
        <begin position="454"/>
        <end position="481"/>
    </location>
</feature>
<feature type="binding site" evidence="11">
    <location>
        <position position="8"/>
    </location>
    <ligand>
        <name>Zn(2+)</name>
        <dbReference type="ChEBI" id="CHEBI:29105"/>
    </ligand>
</feature>
<keyword evidence="3" id="KW-0677">Repeat</keyword>
<dbReference type="GO" id="GO:0000981">
    <property type="term" value="F:DNA-binding transcription factor activity, RNA polymerase II-specific"/>
    <property type="evidence" value="ECO:0007669"/>
    <property type="project" value="TreeGrafter"/>
</dbReference>
<keyword evidence="16" id="KW-1185">Reference proteome</keyword>
<dbReference type="Proteomes" id="UP000008744">
    <property type="component" value="Unassembled WGS sequence"/>
</dbReference>
<dbReference type="FunFam" id="3.30.160.60:FF:000325">
    <property type="entry name" value="ZFP90 zinc finger protein"/>
    <property type="match status" value="1"/>
</dbReference>
<evidence type="ECO:0000256" key="4">
    <source>
        <dbReference type="ARBA" id="ARBA00022771"/>
    </source>
</evidence>
<evidence type="ECO:0000256" key="1">
    <source>
        <dbReference type="ARBA" id="ARBA00004123"/>
    </source>
</evidence>
<evidence type="ECO:0000256" key="3">
    <source>
        <dbReference type="ARBA" id="ARBA00022737"/>
    </source>
</evidence>
<dbReference type="PANTHER" id="PTHR23235:SF142">
    <property type="entry name" value="ZINC FINGER PROTEIN 384"/>
    <property type="match status" value="1"/>
</dbReference>
<dbReference type="InterPro" id="IPR036236">
    <property type="entry name" value="Znf_C2H2_sf"/>
</dbReference>
<evidence type="ECO:0000313" key="16">
    <source>
        <dbReference type="Proteomes" id="UP000008744"/>
    </source>
</evidence>
<dbReference type="Gene3D" id="3.30.160.60">
    <property type="entry name" value="Classic Zinc Finger"/>
    <property type="match status" value="4"/>
</dbReference>
<dbReference type="FunFam" id="3.30.160.60:FF:002343">
    <property type="entry name" value="Zinc finger protein 33A"/>
    <property type="match status" value="1"/>
</dbReference>
<feature type="binding site" evidence="11">
    <location>
        <position position="49"/>
    </location>
    <ligand>
        <name>Zn(2+)</name>
        <dbReference type="ChEBI" id="CHEBI:29105"/>
    </ligand>
</feature>
<dbReference type="Pfam" id="PF00096">
    <property type="entry name" value="zf-C2H2"/>
    <property type="match status" value="2"/>
</dbReference>
<evidence type="ECO:0000259" key="14">
    <source>
        <dbReference type="PROSITE" id="PS51915"/>
    </source>
</evidence>
<dbReference type="SMART" id="SM00355">
    <property type="entry name" value="ZnF_C2H2"/>
    <property type="match status" value="4"/>
</dbReference>